<gene>
    <name evidence="1" type="ORF">BJ138DRAFT_1217555</name>
</gene>
<evidence type="ECO:0000313" key="1">
    <source>
        <dbReference type="EMBL" id="KAH7906934.1"/>
    </source>
</evidence>
<proteinExistence type="predicted"/>
<organism evidence="1 2">
    <name type="scientific">Hygrophoropsis aurantiaca</name>
    <dbReference type="NCBI Taxonomy" id="72124"/>
    <lineage>
        <taxon>Eukaryota</taxon>
        <taxon>Fungi</taxon>
        <taxon>Dikarya</taxon>
        <taxon>Basidiomycota</taxon>
        <taxon>Agaricomycotina</taxon>
        <taxon>Agaricomycetes</taxon>
        <taxon>Agaricomycetidae</taxon>
        <taxon>Boletales</taxon>
        <taxon>Coniophorineae</taxon>
        <taxon>Hygrophoropsidaceae</taxon>
        <taxon>Hygrophoropsis</taxon>
    </lineage>
</organism>
<comment type="caution">
    <text evidence="1">The sequence shown here is derived from an EMBL/GenBank/DDBJ whole genome shotgun (WGS) entry which is preliminary data.</text>
</comment>
<sequence>MLRKFPTHVLRRRIIPAAHKVRHLSPFPQSLRPIFNNSGCLPSPFTLAAFPKLLKTHIHVFLQHLKDCPGAATEFTIEGISTNDYDQLMKDLEQDKDGEWENVRIDLSRDTLMVKVGASLGHEIIHEIITFAQGLPINYASPLPKLDSTVLKANPISSGITNAKFMFGGTANILLADGTHSPDMSIYPVVDHSTNSSSDSRPAILTRALQNSTPTVVFEVGYSQPTASLNCALARAIGPSMGAVQLAIGIKVSHYNMNSGGKATEATATAWSISSVQFLESYKGPTDILIPSESVPCQVPQEYVYVCETESGLIKVVIGQVQEFNNLPGQSGGDIVILNRHLYREPEPSLDDSAIAFTIPVPIIREVIQLHERQQTDQDIVKKLGAQIPPYKTYQKLDEWVARRAARYGPGMVQTKVGRDSKEE</sequence>
<evidence type="ECO:0000313" key="2">
    <source>
        <dbReference type="Proteomes" id="UP000790377"/>
    </source>
</evidence>
<reference evidence="1" key="1">
    <citation type="journal article" date="2021" name="New Phytol.">
        <title>Evolutionary innovations through gain and loss of genes in the ectomycorrhizal Boletales.</title>
        <authorList>
            <person name="Wu G."/>
            <person name="Miyauchi S."/>
            <person name="Morin E."/>
            <person name="Kuo A."/>
            <person name="Drula E."/>
            <person name="Varga T."/>
            <person name="Kohler A."/>
            <person name="Feng B."/>
            <person name="Cao Y."/>
            <person name="Lipzen A."/>
            <person name="Daum C."/>
            <person name="Hundley H."/>
            <person name="Pangilinan J."/>
            <person name="Johnson J."/>
            <person name="Barry K."/>
            <person name="LaButti K."/>
            <person name="Ng V."/>
            <person name="Ahrendt S."/>
            <person name="Min B."/>
            <person name="Choi I.G."/>
            <person name="Park H."/>
            <person name="Plett J.M."/>
            <person name="Magnuson J."/>
            <person name="Spatafora J.W."/>
            <person name="Nagy L.G."/>
            <person name="Henrissat B."/>
            <person name="Grigoriev I.V."/>
            <person name="Yang Z.L."/>
            <person name="Xu J."/>
            <person name="Martin F.M."/>
        </authorList>
    </citation>
    <scope>NUCLEOTIDE SEQUENCE</scope>
    <source>
        <strain evidence="1">ATCC 28755</strain>
    </source>
</reference>
<accession>A0ACB8A1Q2</accession>
<keyword evidence="2" id="KW-1185">Reference proteome</keyword>
<name>A0ACB8A1Q2_9AGAM</name>
<dbReference type="EMBL" id="MU267958">
    <property type="protein sequence ID" value="KAH7906934.1"/>
    <property type="molecule type" value="Genomic_DNA"/>
</dbReference>
<dbReference type="Proteomes" id="UP000790377">
    <property type="component" value="Unassembled WGS sequence"/>
</dbReference>
<protein>
    <submittedName>
        <fullName evidence="1">Uncharacterized protein</fullName>
    </submittedName>
</protein>